<proteinExistence type="inferred from homology"/>
<dbReference type="GO" id="GO:0019784">
    <property type="term" value="F:deNEDDylase activity"/>
    <property type="evidence" value="ECO:0007669"/>
    <property type="project" value="InterPro"/>
</dbReference>
<dbReference type="InterPro" id="IPR044613">
    <property type="entry name" value="Nep1/2-like"/>
</dbReference>
<dbReference type="OrthoDB" id="5065855at2759"/>
<dbReference type="Proteomes" id="UP000001798">
    <property type="component" value="Chromosome 1"/>
</dbReference>
<reference evidence="7 8" key="1">
    <citation type="journal article" date="2011" name="PLoS Genet.">
        <title>Genomic analysis of the necrotrophic fungal pathogens Sclerotinia sclerotiorum and Botrytis cinerea.</title>
        <authorList>
            <person name="Amselem J."/>
            <person name="Cuomo C.A."/>
            <person name="van Kan J.A."/>
            <person name="Viaud M."/>
            <person name="Benito E.P."/>
            <person name="Couloux A."/>
            <person name="Coutinho P.M."/>
            <person name="de Vries R.P."/>
            <person name="Dyer P.S."/>
            <person name="Fillinger S."/>
            <person name="Fournier E."/>
            <person name="Gout L."/>
            <person name="Hahn M."/>
            <person name="Kohn L."/>
            <person name="Lapalu N."/>
            <person name="Plummer K.M."/>
            <person name="Pradier J.M."/>
            <person name="Quevillon E."/>
            <person name="Sharon A."/>
            <person name="Simon A."/>
            <person name="ten Have A."/>
            <person name="Tudzynski B."/>
            <person name="Tudzynski P."/>
            <person name="Wincker P."/>
            <person name="Andrew M."/>
            <person name="Anthouard V."/>
            <person name="Beever R.E."/>
            <person name="Beffa R."/>
            <person name="Benoit I."/>
            <person name="Bouzid O."/>
            <person name="Brault B."/>
            <person name="Chen Z."/>
            <person name="Choquer M."/>
            <person name="Collemare J."/>
            <person name="Cotton P."/>
            <person name="Danchin E.G."/>
            <person name="Da Silva C."/>
            <person name="Gautier A."/>
            <person name="Giraud C."/>
            <person name="Giraud T."/>
            <person name="Gonzalez C."/>
            <person name="Grossetete S."/>
            <person name="Guldener U."/>
            <person name="Henrissat B."/>
            <person name="Howlett B.J."/>
            <person name="Kodira C."/>
            <person name="Kretschmer M."/>
            <person name="Lappartient A."/>
            <person name="Leroch M."/>
            <person name="Levis C."/>
            <person name="Mauceli E."/>
            <person name="Neuveglise C."/>
            <person name="Oeser B."/>
            <person name="Pearson M."/>
            <person name="Poulain J."/>
            <person name="Poussereau N."/>
            <person name="Quesneville H."/>
            <person name="Rascle C."/>
            <person name="Schumacher J."/>
            <person name="Segurens B."/>
            <person name="Sexton A."/>
            <person name="Silva E."/>
            <person name="Sirven C."/>
            <person name="Soanes D.M."/>
            <person name="Talbot N.J."/>
            <person name="Templeton M."/>
            <person name="Yandava C."/>
            <person name="Yarden O."/>
            <person name="Zeng Q."/>
            <person name="Rollins J.A."/>
            <person name="Lebrun M.H."/>
            <person name="Dickman M."/>
        </authorList>
    </citation>
    <scope>NUCLEOTIDE SEQUENCE [LARGE SCALE GENOMIC DNA]</scope>
    <source>
        <strain evidence="7 8">B05.10</strain>
    </source>
</reference>
<dbReference type="FunFam" id="3.40.395.10:FF:000008">
    <property type="entry name" value="Ulp1 protease family protein"/>
    <property type="match status" value="1"/>
</dbReference>
<reference evidence="7 8" key="2">
    <citation type="journal article" date="2012" name="Eukaryot. Cell">
        <title>Genome update of Botrytis cinerea strains B05.10 and T4.</title>
        <authorList>
            <person name="Staats M."/>
            <person name="van Kan J.A."/>
        </authorList>
    </citation>
    <scope>NUCLEOTIDE SEQUENCE [LARGE SCALE GENOMIC DNA]</scope>
    <source>
        <strain evidence="7 8">B05.10</strain>
    </source>
</reference>
<dbReference type="Pfam" id="PF02902">
    <property type="entry name" value="Peptidase_C48"/>
    <property type="match status" value="1"/>
</dbReference>
<keyword evidence="8" id="KW-1185">Reference proteome</keyword>
<dbReference type="InterPro" id="IPR003653">
    <property type="entry name" value="Peptidase_C48_C"/>
</dbReference>
<dbReference type="EMBL" id="CP009805">
    <property type="protein sequence ID" value="ATZ46465.1"/>
    <property type="molecule type" value="Genomic_DNA"/>
</dbReference>
<dbReference type="GO" id="GO:0000338">
    <property type="term" value="P:protein deneddylation"/>
    <property type="evidence" value="ECO:0007669"/>
    <property type="project" value="UniProtKB-ARBA"/>
</dbReference>
<dbReference type="KEGG" id="bfu:BCIN_01g10520"/>
<dbReference type="RefSeq" id="XP_024546687.1">
    <property type="nucleotide sequence ID" value="XM_024690917.1"/>
</dbReference>
<organism evidence="7 8">
    <name type="scientific">Botryotinia fuckeliana (strain B05.10)</name>
    <name type="common">Noble rot fungus</name>
    <name type="synonym">Botrytis cinerea</name>
    <dbReference type="NCBI Taxonomy" id="332648"/>
    <lineage>
        <taxon>Eukaryota</taxon>
        <taxon>Fungi</taxon>
        <taxon>Dikarya</taxon>
        <taxon>Ascomycota</taxon>
        <taxon>Pezizomycotina</taxon>
        <taxon>Leotiomycetes</taxon>
        <taxon>Helotiales</taxon>
        <taxon>Sclerotiniaceae</taxon>
        <taxon>Botrytis</taxon>
    </lineage>
</organism>
<evidence type="ECO:0000256" key="1">
    <source>
        <dbReference type="ARBA" id="ARBA00005234"/>
    </source>
</evidence>
<dbReference type="VEuPathDB" id="FungiDB:Bcin01g10520"/>
<accession>A0A384J757</accession>
<evidence type="ECO:0000256" key="2">
    <source>
        <dbReference type="ARBA" id="ARBA00022670"/>
    </source>
</evidence>
<evidence type="ECO:0000256" key="5">
    <source>
        <dbReference type="SAM" id="MobiDB-lite"/>
    </source>
</evidence>
<keyword evidence="4" id="KW-0788">Thiol protease</keyword>
<name>A0A384J757_BOTFB</name>
<dbReference type="PROSITE" id="PS50600">
    <property type="entry name" value="ULP_PROTEASE"/>
    <property type="match status" value="1"/>
</dbReference>
<reference evidence="7 8" key="3">
    <citation type="journal article" date="2017" name="Mol. Plant Pathol.">
        <title>A gapless genome sequence of the fungus Botrytis cinerea.</title>
        <authorList>
            <person name="Van Kan J.A."/>
            <person name="Stassen J.H."/>
            <person name="Mosbach A."/>
            <person name="Van Der Lee T.A."/>
            <person name="Faino L."/>
            <person name="Farmer A.D."/>
            <person name="Papasotiriou D.G."/>
            <person name="Zhou S."/>
            <person name="Seidl M.F."/>
            <person name="Cottam E."/>
            <person name="Edel D."/>
            <person name="Hahn M."/>
            <person name="Schwartz D.C."/>
            <person name="Dietrich R.A."/>
            <person name="Widdison S."/>
            <person name="Scalliet G."/>
        </authorList>
    </citation>
    <scope>NUCLEOTIDE SEQUENCE [LARGE SCALE GENOMIC DNA]</scope>
    <source>
        <strain evidence="7 8">B05.10</strain>
    </source>
</reference>
<protein>
    <recommendedName>
        <fullName evidence="6">Ubiquitin-like protease family profile domain-containing protein</fullName>
    </recommendedName>
</protein>
<dbReference type="GeneID" id="5437037"/>
<dbReference type="GO" id="GO:0008234">
    <property type="term" value="F:cysteine-type peptidase activity"/>
    <property type="evidence" value="ECO:0007669"/>
    <property type="project" value="UniProtKB-KW"/>
</dbReference>
<evidence type="ECO:0000259" key="6">
    <source>
        <dbReference type="PROSITE" id="PS50600"/>
    </source>
</evidence>
<evidence type="ECO:0000256" key="3">
    <source>
        <dbReference type="ARBA" id="ARBA00022801"/>
    </source>
</evidence>
<keyword evidence="3" id="KW-0378">Hydrolase</keyword>
<evidence type="ECO:0000313" key="8">
    <source>
        <dbReference type="Proteomes" id="UP000001798"/>
    </source>
</evidence>
<evidence type="ECO:0000313" key="7">
    <source>
        <dbReference type="EMBL" id="ATZ46465.1"/>
    </source>
</evidence>
<sequence>MPQGSGFHPFGGRLSKHMGNSLSPEAAYLSYYDVRLTREDVNTLKDDWLTDNTIAFWQEYLENEYLKRYPSSHIVLLRPSMAYMLRMQDNPTQLRSALPDFRLTTHIFLPINDNRNVSQAEGGSHWSLLLVSVIDGVAFHYDSLSPSNYEEANTTTYKLGQLLGRQLRFLNLQDTPQQQNGSDCGIYVCIIMRHLLLKRLLCANAREKVSMSMGGKLVDASGARKEMLKIIEGYRKEGERRRSQDESRSSSPFQKGNRSPPRIDS</sequence>
<dbReference type="Gene3D" id="3.40.395.10">
    <property type="entry name" value="Adenoviral Proteinase, Chain A"/>
    <property type="match status" value="1"/>
</dbReference>
<dbReference type="InterPro" id="IPR038765">
    <property type="entry name" value="Papain-like_cys_pep_sf"/>
</dbReference>
<dbReference type="GO" id="GO:0006508">
    <property type="term" value="P:proteolysis"/>
    <property type="evidence" value="ECO:0007669"/>
    <property type="project" value="UniProtKB-KW"/>
</dbReference>
<dbReference type="SUPFAM" id="SSF54001">
    <property type="entry name" value="Cysteine proteinases"/>
    <property type="match status" value="1"/>
</dbReference>
<evidence type="ECO:0000256" key="4">
    <source>
        <dbReference type="ARBA" id="ARBA00022807"/>
    </source>
</evidence>
<dbReference type="PANTHER" id="PTHR46468:SF1">
    <property type="entry name" value="SENTRIN-SPECIFIC PROTEASE 8"/>
    <property type="match status" value="1"/>
</dbReference>
<feature type="region of interest" description="Disordered" evidence="5">
    <location>
        <begin position="234"/>
        <end position="265"/>
    </location>
</feature>
<feature type="compositionally biased region" description="Basic and acidic residues" evidence="5">
    <location>
        <begin position="234"/>
        <end position="248"/>
    </location>
</feature>
<gene>
    <name evidence="7" type="ORF">BCIN_01g10520</name>
</gene>
<comment type="similarity">
    <text evidence="1">Belongs to the peptidase C48 family.</text>
</comment>
<dbReference type="AlphaFoldDB" id="A0A384J757"/>
<feature type="domain" description="Ubiquitin-like protease family profile" evidence="6">
    <location>
        <begin position="34"/>
        <end position="195"/>
    </location>
</feature>
<keyword evidence="2" id="KW-0645">Protease</keyword>
<dbReference type="PANTHER" id="PTHR46468">
    <property type="entry name" value="SENTRIN-SPECIFIC PROTEASE 8"/>
    <property type="match status" value="1"/>
</dbReference>